<dbReference type="Pfam" id="PF02260">
    <property type="entry name" value="FATC"/>
    <property type="match status" value="1"/>
</dbReference>
<dbReference type="Gene3D" id="1.25.10.10">
    <property type="entry name" value="Leucine-rich Repeat Variant"/>
    <property type="match status" value="2"/>
</dbReference>
<evidence type="ECO:0000259" key="7">
    <source>
        <dbReference type="PROSITE" id="PS50290"/>
    </source>
</evidence>
<dbReference type="EMBL" id="JAPFFF010000054">
    <property type="protein sequence ID" value="KAK8838722.1"/>
    <property type="molecule type" value="Genomic_DNA"/>
</dbReference>
<dbReference type="SUPFAM" id="SSF48371">
    <property type="entry name" value="ARM repeat"/>
    <property type="match status" value="1"/>
</dbReference>
<keyword evidence="4" id="KW-0418">Kinase</keyword>
<feature type="domain" description="FAT" evidence="8">
    <location>
        <begin position="1260"/>
        <end position="1752"/>
    </location>
</feature>
<dbReference type="InterPro" id="IPR050517">
    <property type="entry name" value="DDR_Repair_Kinase"/>
</dbReference>
<dbReference type="InterPro" id="IPR024585">
    <property type="entry name" value="mTOR_dom"/>
</dbReference>
<accession>A0ABR2GYU1</accession>
<evidence type="ECO:0000256" key="2">
    <source>
        <dbReference type="ARBA" id="ARBA00022679"/>
    </source>
</evidence>
<sequence>MELRKLVIPENFQEIRKVYHDYKRLIFNVWCNMHYHELKIATQSMLTQINSIVKSNDPQKSVKACIGISVLGKLRPIRLEHLLKQLSNLLPCDEFAYSEFISCMLAKFCRTHYLKEIKFITQQLARCNEWLHKDYPSSQVTCALQLLHWFAQFASSGILNSSQQFFDALSVGQYHQSYEVRKKAHFIACTFYERSLKGPIVLSAFNQSLTLINSKEINEIHGSLLVISNFAKYYPNLISDRASSLMKTCRFLMIHDQRCISSAAIHLIIELGPLNPVKFRAKYCEAINFYFFKEKELPEDLAYELITVMTYFPDIYSQKVLQIIPFLPTLIEKGNSAGFQLIKTISDILPQNEFLNLKGVNEIISNAPFNQDFSEVIVPLFESHPILWENLKNKIAERFLEVKEFHPVHLTIIASLPTFSTTQNEKLFELVRPLLSSNDPDIKSKAPAALFSLNRDISSESYESLLNEVLSICVREPKRLIRLEILNSIKPPYSEYLSFPHALEFFSLLVNDDSFSVRRAALSILGDLSNDHPSMILPIFRRVLLDSLFICDSSPLLRLQAQTTSCLAMIIRFADPILPVYIPVFIPIAFCYLQSRYGRKSGASGLSASSSSSNSYLSGSSSLVLHNQADFTLEHEPSYSFLSQHLSSSFSLTHIESQDNFTGNVPLMKRITQQTHFEQEYSSYIVVNFVDTIALSCQKQKSILEEKYVELTNLLLDILEQNTNKLIAISCLKCLSYVIDYVGPSAAFEFPSLLQTLFNLGSKFTSSKIHACIFKVYGRLGPIAPNGLYENHLSPSEDENETNILLDVSQIGNLISYSDWYFSVCASALLFILEDSNLSSLHYQALKILSSWPLITSPSSQPFFNKFVNYLIMAVGAAPADEKDQYFPLLHSVLKVNREWTSPFPSLFARLIEELIDTPFIQHALDLTPEVVKSLGDAFAPYLPKIVTILLDTLFNTEMSQPRIAIKILFALTKLSSFASDYVFIILRQMGEVVFNPMLKSDVVLSALQAMTKLVRKYDCSNYMALLARSIFQCITHQDEKIRNASIILLVSLQPNILYENYKQTAVDLLKSKNLFNENAETLMNTSPELLVINDPEDEGSEKISFSSSNKDSSIEFGFLECSENIELEQNSNSNSNDELSTNESLLIKSSICDSSFSQGQWKDWCRSFILTTIKESPSKVIQQCYGIAHLCYGFAVKLFHSAFLSCLSKLTENGKNVICDSLARALNESGTPMNVLITLVGLAEFMERADQHLNISYLDLAKAALRAEKLPFALFCIQKLDKLTSSSYEALFRIYSHMSMEENVHGLIHILRSRGDIQMSPKRAELLGDWTIVLRLYKENQSSETFISLLSSYSMFSDWSSIRDLYIEKFDNLPATVKSETAPFFARAFYNLKDWEKFDQTIKHAPTDSVESIMTQCLANKERKMPYEDLIVSGFDTLGTNAGPLFSHGFSSLIPFLVQAEQLVEIQEQGNNEENWILRTKNASLTFQQIQPLLMMRINILGGIENAQNEILTLLKMSRNSGEWTLHDHYFNLYYPSFNLKTTNPYVIFEHCVSLWKRQEKEKAIEILDVLIKDRLQKNLNDHENDLLIRALTKKAKWIIRGRSLGDNESEKLIESASICDQVMNYSNNRKVKLFYSYTQLRLYNIKEGDRSEHAINAIKCFISCSEGISEMMQLCSIFFRAGKYSKVLDAVEEDMENLKLELCLPLMPQLFTQLGNTNKRLAAFAEKTIRAALMKHHHLVIIPLLSAPLFMSNVREICLKMLDDFKRKMGDVYQGALVIFEGLLSACMTKTEKWLDALNNIIEFYKQGNVDMMKNTFEQMFSTIKTQNSDSDLLFNRLYADKISSIAPSFRRFFTSRNKRHIDELLPEFRSLCAAMKNEIEGMSSIPTRFIAPLLSEIRNVKIAVLGTYEPEITEITDVTARLQINTIAKFSASMDVFPSKQRPKRFAIVGSDGREFWYLLKGHEDLRLDQRVIQLFSLLNKFIPSSMPKIITNFILPLSPSVGVIQWIPGSDTMFKLIREFRASKGLQIDVEARLMMGKTIQKFDNLRPIQRLEAMKEVNDETADDTLADIFWLKAPNSESWTRRVSTFSKTSALMSVVGYIIGLGDRHPSNLMIHKFTGSVIHVDFGDCFEFAKDRVRFPELIPFRLTRFMIKAFGPCGIDGSFRQSCINMIALIRKNREAVISSLEIFTHAPPFFNNQSSLAALSSSVNVNNEEDSNLNSNETSVANSGSENRNRIEMEENMNRLFDRIYDKINGNDFNATERLSQEEQVNEMIKAATDTYNMAHLYHGWKPLW</sequence>
<keyword evidence="3" id="KW-0547">Nucleotide-binding</keyword>
<dbReference type="InterPro" id="IPR016024">
    <property type="entry name" value="ARM-type_fold"/>
</dbReference>
<reference evidence="10 11" key="1">
    <citation type="submission" date="2024-04" db="EMBL/GenBank/DDBJ databases">
        <title>Tritrichomonas musculus Genome.</title>
        <authorList>
            <person name="Alves-Ferreira E."/>
            <person name="Grigg M."/>
            <person name="Lorenzi H."/>
            <person name="Galac M."/>
        </authorList>
    </citation>
    <scope>NUCLEOTIDE SEQUENCE [LARGE SCALE GENOMIC DNA]</scope>
    <source>
        <strain evidence="10 11">EAF2021</strain>
    </source>
</reference>
<dbReference type="InterPro" id="IPR036940">
    <property type="entry name" value="PI3/4_kinase_cat_sf"/>
</dbReference>
<evidence type="ECO:0000313" key="11">
    <source>
        <dbReference type="Proteomes" id="UP001470230"/>
    </source>
</evidence>
<gene>
    <name evidence="10" type="ORF">M9Y10_032761</name>
</gene>
<dbReference type="PROSITE" id="PS51189">
    <property type="entry name" value="FAT"/>
    <property type="match status" value="1"/>
</dbReference>
<dbReference type="Gene3D" id="3.30.1010.10">
    <property type="entry name" value="Phosphatidylinositol 3-kinase Catalytic Subunit, Chain A, domain 4"/>
    <property type="match status" value="1"/>
</dbReference>
<dbReference type="InterPro" id="IPR026683">
    <property type="entry name" value="TOR_cat"/>
</dbReference>
<dbReference type="InterPro" id="IPR011989">
    <property type="entry name" value="ARM-like"/>
</dbReference>
<dbReference type="InterPro" id="IPR000403">
    <property type="entry name" value="PI3/4_kinase_cat_dom"/>
</dbReference>
<dbReference type="EC" id="2.7.11.1" evidence="1"/>
<evidence type="ECO:0000259" key="9">
    <source>
        <dbReference type="PROSITE" id="PS51190"/>
    </source>
</evidence>
<dbReference type="PROSITE" id="PS00916">
    <property type="entry name" value="PI3_4_KINASE_2"/>
    <property type="match status" value="1"/>
</dbReference>
<keyword evidence="11" id="KW-1185">Reference proteome</keyword>
<dbReference type="PROSITE" id="PS51190">
    <property type="entry name" value="FATC"/>
    <property type="match status" value="1"/>
</dbReference>
<protein>
    <recommendedName>
        <fullName evidence="1">non-specific serine/threonine protein kinase</fullName>
        <ecNumber evidence="1">2.7.11.1</ecNumber>
    </recommendedName>
</protein>
<feature type="domain" description="FATC" evidence="9">
    <location>
        <begin position="2267"/>
        <end position="2299"/>
    </location>
</feature>
<feature type="compositionally biased region" description="Low complexity" evidence="6">
    <location>
        <begin position="2217"/>
        <end position="2229"/>
    </location>
</feature>
<organism evidence="10 11">
    <name type="scientific">Tritrichomonas musculus</name>
    <dbReference type="NCBI Taxonomy" id="1915356"/>
    <lineage>
        <taxon>Eukaryota</taxon>
        <taxon>Metamonada</taxon>
        <taxon>Parabasalia</taxon>
        <taxon>Tritrichomonadida</taxon>
        <taxon>Tritrichomonadidae</taxon>
        <taxon>Tritrichomonas</taxon>
    </lineage>
</organism>
<evidence type="ECO:0000256" key="6">
    <source>
        <dbReference type="SAM" id="MobiDB-lite"/>
    </source>
</evidence>
<dbReference type="SMART" id="SM00146">
    <property type="entry name" value="PI3Kc"/>
    <property type="match status" value="1"/>
</dbReference>
<dbReference type="InterPro" id="IPR011009">
    <property type="entry name" value="Kinase-like_dom_sf"/>
</dbReference>
<keyword evidence="2" id="KW-0808">Transferase</keyword>
<feature type="domain" description="PI3K/PI4K catalytic" evidence="7">
    <location>
        <begin position="1933"/>
        <end position="2242"/>
    </location>
</feature>
<dbReference type="SUPFAM" id="SSF56112">
    <property type="entry name" value="Protein kinase-like (PK-like)"/>
    <property type="match status" value="1"/>
</dbReference>
<comment type="caution">
    <text evidence="10">The sequence shown here is derived from an EMBL/GenBank/DDBJ whole genome shotgun (WGS) entry which is preliminary data.</text>
</comment>
<proteinExistence type="predicted"/>
<dbReference type="InterPro" id="IPR003152">
    <property type="entry name" value="FATC_dom"/>
</dbReference>
<dbReference type="InterPro" id="IPR014009">
    <property type="entry name" value="PIK_FAT"/>
</dbReference>
<dbReference type="PANTHER" id="PTHR11139:SF9">
    <property type="entry name" value="SERINE_THREONINE-PROTEIN KINASE MTOR"/>
    <property type="match status" value="1"/>
</dbReference>
<dbReference type="InterPro" id="IPR018936">
    <property type="entry name" value="PI3/4_kinase_CS"/>
</dbReference>
<evidence type="ECO:0000256" key="3">
    <source>
        <dbReference type="ARBA" id="ARBA00022741"/>
    </source>
</evidence>
<dbReference type="PANTHER" id="PTHR11139">
    <property type="entry name" value="ATAXIA TELANGIECTASIA MUTATED ATM -RELATED"/>
    <property type="match status" value="1"/>
</dbReference>
<dbReference type="Proteomes" id="UP001470230">
    <property type="component" value="Unassembled WGS sequence"/>
</dbReference>
<dbReference type="SMART" id="SM01343">
    <property type="entry name" value="FATC"/>
    <property type="match status" value="1"/>
</dbReference>
<evidence type="ECO:0000256" key="5">
    <source>
        <dbReference type="ARBA" id="ARBA00022840"/>
    </source>
</evidence>
<dbReference type="PROSITE" id="PS50290">
    <property type="entry name" value="PI3_4_KINASE_3"/>
    <property type="match status" value="1"/>
</dbReference>
<dbReference type="CDD" id="cd05169">
    <property type="entry name" value="PIKKc_TOR"/>
    <property type="match status" value="1"/>
</dbReference>
<evidence type="ECO:0000256" key="4">
    <source>
        <dbReference type="ARBA" id="ARBA00022777"/>
    </source>
</evidence>
<dbReference type="Pfam" id="PF11865">
    <property type="entry name" value="mTOR_dom"/>
    <property type="match status" value="1"/>
</dbReference>
<feature type="region of interest" description="Disordered" evidence="6">
    <location>
        <begin position="2217"/>
        <end position="2236"/>
    </location>
</feature>
<evidence type="ECO:0000313" key="10">
    <source>
        <dbReference type="EMBL" id="KAK8838722.1"/>
    </source>
</evidence>
<evidence type="ECO:0000259" key="8">
    <source>
        <dbReference type="PROSITE" id="PS51189"/>
    </source>
</evidence>
<name>A0ABR2GYU1_9EUKA</name>
<keyword evidence="5" id="KW-0067">ATP-binding</keyword>
<dbReference type="Pfam" id="PF00454">
    <property type="entry name" value="PI3_PI4_kinase"/>
    <property type="match status" value="1"/>
</dbReference>
<evidence type="ECO:0000256" key="1">
    <source>
        <dbReference type="ARBA" id="ARBA00012513"/>
    </source>
</evidence>
<dbReference type="Gene3D" id="1.10.1070.11">
    <property type="entry name" value="Phosphatidylinositol 3-/4-kinase, catalytic domain"/>
    <property type="match status" value="1"/>
</dbReference>